<keyword evidence="2" id="KW-0805">Transcription regulation</keyword>
<organism evidence="6 7">
    <name type="scientific">Kiloniella antarctica</name>
    <dbReference type="NCBI Taxonomy" id="1550907"/>
    <lineage>
        <taxon>Bacteria</taxon>
        <taxon>Pseudomonadati</taxon>
        <taxon>Pseudomonadota</taxon>
        <taxon>Alphaproteobacteria</taxon>
        <taxon>Rhodospirillales</taxon>
        <taxon>Kiloniellaceae</taxon>
        <taxon>Kiloniella</taxon>
    </lineage>
</organism>
<dbReference type="Pfam" id="PF03466">
    <property type="entry name" value="LysR_substrate"/>
    <property type="match status" value="1"/>
</dbReference>
<keyword evidence="4" id="KW-0804">Transcription</keyword>
<evidence type="ECO:0000256" key="2">
    <source>
        <dbReference type="ARBA" id="ARBA00023015"/>
    </source>
</evidence>
<keyword evidence="7" id="KW-1185">Reference proteome</keyword>
<comment type="caution">
    <text evidence="6">The sequence shown here is derived from an EMBL/GenBank/DDBJ whole genome shotgun (WGS) entry which is preliminary data.</text>
</comment>
<dbReference type="EMBL" id="JBHUII010000004">
    <property type="protein sequence ID" value="MFD2205968.1"/>
    <property type="molecule type" value="Genomic_DNA"/>
</dbReference>
<dbReference type="RefSeq" id="WP_380251094.1">
    <property type="nucleotide sequence ID" value="NZ_JBHUII010000004.1"/>
</dbReference>
<dbReference type="Pfam" id="PF00126">
    <property type="entry name" value="HTH_1"/>
    <property type="match status" value="1"/>
</dbReference>
<comment type="similarity">
    <text evidence="1">Belongs to the LysR transcriptional regulatory family.</text>
</comment>
<feature type="domain" description="HTH lysR-type" evidence="5">
    <location>
        <begin position="12"/>
        <end position="67"/>
    </location>
</feature>
<dbReference type="Proteomes" id="UP001597294">
    <property type="component" value="Unassembled WGS sequence"/>
</dbReference>
<protein>
    <submittedName>
        <fullName evidence="6">LysR substrate-binding domain-containing protein</fullName>
    </submittedName>
</protein>
<dbReference type="PANTHER" id="PTHR30427:SF1">
    <property type="entry name" value="TRANSCRIPTIONAL ACTIVATOR PROTEIN LYSR"/>
    <property type="match status" value="1"/>
</dbReference>
<name>A0ABW5BM44_9PROT</name>
<gene>
    <name evidence="6" type="ORF">ACFSKO_10110</name>
</gene>
<dbReference type="InterPro" id="IPR036388">
    <property type="entry name" value="WH-like_DNA-bd_sf"/>
</dbReference>
<dbReference type="InterPro" id="IPR000847">
    <property type="entry name" value="LysR_HTH_N"/>
</dbReference>
<dbReference type="InterPro" id="IPR005119">
    <property type="entry name" value="LysR_subst-bd"/>
</dbReference>
<evidence type="ECO:0000256" key="3">
    <source>
        <dbReference type="ARBA" id="ARBA00023125"/>
    </source>
</evidence>
<reference evidence="7" key="1">
    <citation type="journal article" date="2019" name="Int. J. Syst. Evol. Microbiol.">
        <title>The Global Catalogue of Microorganisms (GCM) 10K type strain sequencing project: providing services to taxonomists for standard genome sequencing and annotation.</title>
        <authorList>
            <consortium name="The Broad Institute Genomics Platform"/>
            <consortium name="The Broad Institute Genome Sequencing Center for Infectious Disease"/>
            <person name="Wu L."/>
            <person name="Ma J."/>
        </authorList>
    </citation>
    <scope>NUCLEOTIDE SEQUENCE [LARGE SCALE GENOMIC DNA]</scope>
    <source>
        <strain evidence="7">CGMCC 4.7192</strain>
    </source>
</reference>
<evidence type="ECO:0000313" key="7">
    <source>
        <dbReference type="Proteomes" id="UP001597294"/>
    </source>
</evidence>
<dbReference type="PRINTS" id="PR00039">
    <property type="entry name" value="HTHLYSR"/>
</dbReference>
<evidence type="ECO:0000259" key="5">
    <source>
        <dbReference type="PROSITE" id="PS50931"/>
    </source>
</evidence>
<dbReference type="InterPro" id="IPR036390">
    <property type="entry name" value="WH_DNA-bd_sf"/>
</dbReference>
<evidence type="ECO:0000256" key="1">
    <source>
        <dbReference type="ARBA" id="ARBA00009437"/>
    </source>
</evidence>
<dbReference type="SUPFAM" id="SSF46785">
    <property type="entry name" value="Winged helix' DNA-binding domain"/>
    <property type="match status" value="1"/>
</dbReference>
<dbReference type="PANTHER" id="PTHR30427">
    <property type="entry name" value="TRANSCRIPTIONAL ACTIVATOR PROTEIN LYSR"/>
    <property type="match status" value="1"/>
</dbReference>
<evidence type="ECO:0000313" key="6">
    <source>
        <dbReference type="EMBL" id="MFD2205968.1"/>
    </source>
</evidence>
<accession>A0ABW5BM44</accession>
<proteinExistence type="inferred from homology"/>
<dbReference type="SUPFAM" id="SSF53850">
    <property type="entry name" value="Periplasmic binding protein-like II"/>
    <property type="match status" value="1"/>
</dbReference>
<dbReference type="PROSITE" id="PS50931">
    <property type="entry name" value="HTH_LYSR"/>
    <property type="match status" value="1"/>
</dbReference>
<dbReference type="Gene3D" id="1.10.10.10">
    <property type="entry name" value="Winged helix-like DNA-binding domain superfamily/Winged helix DNA-binding domain"/>
    <property type="match status" value="1"/>
</dbReference>
<evidence type="ECO:0000256" key="4">
    <source>
        <dbReference type="ARBA" id="ARBA00023163"/>
    </source>
</evidence>
<dbReference type="Gene3D" id="3.40.190.290">
    <property type="match status" value="1"/>
</dbReference>
<keyword evidence="3" id="KW-0238">DNA-binding</keyword>
<sequence>MFSLKENKLAHLKSLEAFAAVMETGSLTKAAEKLGVTQPSISQHIQRLEDTFETDLFMRQNGRIFPTERAKILHEDVEELLTGIDKTFTKWRRGQTRQVNQLRICASFSNSSLVLPHLLTRLPRQRSMHFQVTSASQEDSISALTENRADVAFHTRPLNHKSIENQRFLSARQVCILPTMHPLAEKPQLTVTDLQNQKMISVPKSDPCYSEHQDIIRRHNLQIQNLLETPYSTLAMQMAEEFNALYIGNILIAELFCQKNPGLVWREIEEFEQKTHFYFAVSPWLQSSETERELKQVIPDAFAELSTKLNLW</sequence>